<dbReference type="AlphaFoldDB" id="A0A4R6VF39"/>
<dbReference type="OrthoDB" id="3034796at2"/>
<dbReference type="InterPro" id="IPR019613">
    <property type="entry name" value="DUF4198"/>
</dbReference>
<evidence type="ECO:0000313" key="2">
    <source>
        <dbReference type="EMBL" id="TDQ59472.1"/>
    </source>
</evidence>
<protein>
    <submittedName>
        <fullName evidence="2">Putative GH25 family protein</fullName>
    </submittedName>
</protein>
<comment type="caution">
    <text evidence="2">The sequence shown here is derived from an EMBL/GenBank/DDBJ whole genome shotgun (WGS) entry which is preliminary data.</text>
</comment>
<dbReference type="RefSeq" id="WP_133542436.1">
    <property type="nucleotide sequence ID" value="NZ_SNYQ01000001.1"/>
</dbReference>
<organism evidence="2 3">
    <name type="scientific">Mesocricetibacter intestinalis</name>
    <dbReference type="NCBI Taxonomy" id="1521930"/>
    <lineage>
        <taxon>Bacteria</taxon>
        <taxon>Pseudomonadati</taxon>
        <taxon>Pseudomonadota</taxon>
        <taxon>Gammaproteobacteria</taxon>
        <taxon>Pasteurellales</taxon>
        <taxon>Pasteurellaceae</taxon>
        <taxon>Mesocricetibacter</taxon>
    </lineage>
</organism>
<dbReference type="Proteomes" id="UP000295657">
    <property type="component" value="Unassembled WGS sequence"/>
</dbReference>
<accession>A0A4R6VF39</accession>
<feature type="signal peptide" evidence="1">
    <location>
        <begin position="1"/>
        <end position="21"/>
    </location>
</feature>
<proteinExistence type="predicted"/>
<keyword evidence="3" id="KW-1185">Reference proteome</keyword>
<evidence type="ECO:0000256" key="1">
    <source>
        <dbReference type="SAM" id="SignalP"/>
    </source>
</evidence>
<keyword evidence="1" id="KW-0732">Signal</keyword>
<dbReference type="Pfam" id="PF10670">
    <property type="entry name" value="DUF4198"/>
    <property type="match status" value="1"/>
</dbReference>
<sequence length="254" mass="28131">MKKLNRLLPWLLLGVMGGASAHSLWTLGENKEVFEADIIYGHAFPQAEQIAPKRLSLFEPLKLVSKEGTVVLTQSGENYHYIHKDKLGRGTHILLANYKPTYWTQNSKGKWKMGKNRKDIPAAQQCGLYSMQAKSFVSIDDDGEFATQPLGQGYEITPLRTIKALQANRLVKFKVTHNGVPLQGVKVVGAPGGFDPHELNIHAFSAVTDANGEFSFKALVGGMWYLAAKTEQAGKQPEICEKEVNEFTLSFAVQ</sequence>
<dbReference type="SUPFAM" id="SSF117074">
    <property type="entry name" value="Hypothetical protein PA1324"/>
    <property type="match status" value="1"/>
</dbReference>
<evidence type="ECO:0000313" key="3">
    <source>
        <dbReference type="Proteomes" id="UP000295657"/>
    </source>
</evidence>
<reference evidence="2 3" key="1">
    <citation type="submission" date="2019-03" db="EMBL/GenBank/DDBJ databases">
        <title>Genomic Encyclopedia of Type Strains, Phase IV (KMG-IV): sequencing the most valuable type-strain genomes for metagenomic binning, comparative biology and taxonomic classification.</title>
        <authorList>
            <person name="Goeker M."/>
        </authorList>
    </citation>
    <scope>NUCLEOTIDE SEQUENCE [LARGE SCALE GENOMIC DNA]</scope>
    <source>
        <strain evidence="2 3">DSM 28403</strain>
    </source>
</reference>
<gene>
    <name evidence="2" type="ORF">EDC45_0120</name>
</gene>
<feature type="chain" id="PRO_5020269972" evidence="1">
    <location>
        <begin position="22"/>
        <end position="254"/>
    </location>
</feature>
<name>A0A4R6VF39_9PAST</name>
<dbReference type="EMBL" id="SNYQ01000001">
    <property type="protein sequence ID" value="TDQ59472.1"/>
    <property type="molecule type" value="Genomic_DNA"/>
</dbReference>